<sequence length="280" mass="30082">MSTQPKMPLDFSKIRGDKFNPIPKPEGEYLGVITSFEDTRTRSGAPMWVFGVTLRQDPSAVYPVYCLLGPDQIWKLRNLLLAVGLKVPRERVSVEGGRLIGKELGVCLEEEDFEGRKKSVIGQVFPASEYEGSDGDADEVCTTPSDFQTVALDLLRRLVGGGSHGPEGIEALTMALSGHGLDPDNAVGPAINNLASSVSEAGDKIRGGLDNIARAIGGTAECHRCHKTLRAADLAAADDLGYRPGIPLCKPCAVKEAESLVDGAEWARQVRARRAKRDEG</sequence>
<dbReference type="AlphaFoldDB" id="A0AAE9AY46"/>
<comment type="caution">
    <text evidence="1">The sequence shown here is derived from an EMBL/GenBank/DDBJ whole genome shotgun (WGS) entry which is preliminary data.</text>
</comment>
<proteinExistence type="predicted"/>
<protein>
    <submittedName>
        <fullName evidence="1">Uncharacterized protein</fullName>
    </submittedName>
</protein>
<name>A0AAE9AY46_9ACTN</name>
<evidence type="ECO:0000313" key="2">
    <source>
        <dbReference type="Proteomes" id="UP000318720"/>
    </source>
</evidence>
<dbReference type="RefSeq" id="WP_141584832.1">
    <property type="nucleotide sequence ID" value="NZ_SPAZ01000255.1"/>
</dbReference>
<reference evidence="1 2" key="1">
    <citation type="submission" date="2019-03" db="EMBL/GenBank/DDBJ databases">
        <title>Comparative genomic analyses of the sweetpotato soil rot pathogen, Streptomyces ipomoeae.</title>
        <authorList>
            <person name="Ruschel Soares N."/>
            <person name="Badger J.H."/>
            <person name="Huguet-Tapia J.C."/>
            <person name="Clark C.A."/>
            <person name="Pettis G.S."/>
        </authorList>
    </citation>
    <scope>NUCLEOTIDE SEQUENCE [LARGE SCALE GENOMIC DNA]</scope>
    <source>
        <strain evidence="1 2">88-35</strain>
    </source>
</reference>
<accession>A0AAE9AY46</accession>
<dbReference type="Proteomes" id="UP000318720">
    <property type="component" value="Unassembled WGS sequence"/>
</dbReference>
<dbReference type="EMBL" id="SPAZ01000255">
    <property type="protein sequence ID" value="TQE24864.1"/>
    <property type="molecule type" value="Genomic_DNA"/>
</dbReference>
<gene>
    <name evidence="1" type="ORF">Sipo8835_32645</name>
</gene>
<evidence type="ECO:0000313" key="1">
    <source>
        <dbReference type="EMBL" id="TQE24864.1"/>
    </source>
</evidence>
<organism evidence="1 2">
    <name type="scientific">Streptomyces ipomoeae</name>
    <dbReference type="NCBI Taxonomy" id="103232"/>
    <lineage>
        <taxon>Bacteria</taxon>
        <taxon>Bacillati</taxon>
        <taxon>Actinomycetota</taxon>
        <taxon>Actinomycetes</taxon>
        <taxon>Kitasatosporales</taxon>
        <taxon>Streptomycetaceae</taxon>
        <taxon>Streptomyces</taxon>
    </lineage>
</organism>